<dbReference type="PROSITE" id="PS50931">
    <property type="entry name" value="HTH_LYSR"/>
    <property type="match status" value="1"/>
</dbReference>
<dbReference type="SUPFAM" id="SSF53850">
    <property type="entry name" value="Periplasmic binding protein-like II"/>
    <property type="match status" value="1"/>
</dbReference>
<protein>
    <submittedName>
        <fullName evidence="6">LysR family transcriptional regulator</fullName>
    </submittedName>
</protein>
<dbReference type="InterPro" id="IPR036388">
    <property type="entry name" value="WH-like_DNA-bd_sf"/>
</dbReference>
<evidence type="ECO:0000256" key="4">
    <source>
        <dbReference type="ARBA" id="ARBA00023163"/>
    </source>
</evidence>
<dbReference type="EMBL" id="JAPDDP010000061">
    <property type="protein sequence ID" value="MDA0183803.1"/>
    <property type="molecule type" value="Genomic_DNA"/>
</dbReference>
<evidence type="ECO:0000256" key="3">
    <source>
        <dbReference type="ARBA" id="ARBA00023125"/>
    </source>
</evidence>
<evidence type="ECO:0000313" key="6">
    <source>
        <dbReference type="EMBL" id="MDA0183803.1"/>
    </source>
</evidence>
<dbReference type="InterPro" id="IPR036390">
    <property type="entry name" value="WH_DNA-bd_sf"/>
</dbReference>
<sequence>MVAFLTLAEERHVGRTAVRLGVSRQTVSRRVARLEELLGESLVTRSTRRVELTEVGALLRDEAGPALRAMDEALQRIRLGVGRRLSIAISTDLGHRWEARVQDWIVRRGTPVLLEQRAPDDAIALLRADKLDLALLTAELQDLPCVTVAHEPTVALVPAEHPAATQRCLRPGDARDLLVAVTDAGAPAHHRATVALLHGDPDLPYVVAPRVGTIFAGLVQVARTHRAAALVLRHNFEEVDVDGLVGLPLEPPYAFPVTLAARPGLGREPFDALAEHLRRPGQ</sequence>
<evidence type="ECO:0000256" key="1">
    <source>
        <dbReference type="ARBA" id="ARBA00009437"/>
    </source>
</evidence>
<dbReference type="PANTHER" id="PTHR30346:SF28">
    <property type="entry name" value="HTH-TYPE TRANSCRIPTIONAL REGULATOR CYNR"/>
    <property type="match status" value="1"/>
</dbReference>
<dbReference type="Pfam" id="PF00126">
    <property type="entry name" value="HTH_1"/>
    <property type="match status" value="1"/>
</dbReference>
<name>A0A9X3NC92_9ACTN</name>
<dbReference type="InterPro" id="IPR000847">
    <property type="entry name" value="LysR_HTH_N"/>
</dbReference>
<proteinExistence type="inferred from homology"/>
<keyword evidence="2" id="KW-0805">Transcription regulation</keyword>
<feature type="domain" description="HTH lysR-type" evidence="5">
    <location>
        <begin position="1"/>
        <end position="53"/>
    </location>
</feature>
<gene>
    <name evidence="6" type="ORF">OJ997_26080</name>
</gene>
<comment type="caution">
    <text evidence="6">The sequence shown here is derived from an EMBL/GenBank/DDBJ whole genome shotgun (WGS) entry which is preliminary data.</text>
</comment>
<dbReference type="SUPFAM" id="SSF46785">
    <property type="entry name" value="Winged helix' DNA-binding domain"/>
    <property type="match status" value="1"/>
</dbReference>
<keyword evidence="3" id="KW-0238">DNA-binding</keyword>
<accession>A0A9X3NC92</accession>
<dbReference type="GO" id="GO:0032993">
    <property type="term" value="C:protein-DNA complex"/>
    <property type="evidence" value="ECO:0007669"/>
    <property type="project" value="TreeGrafter"/>
</dbReference>
<evidence type="ECO:0000259" key="5">
    <source>
        <dbReference type="PROSITE" id="PS50931"/>
    </source>
</evidence>
<evidence type="ECO:0000313" key="7">
    <source>
        <dbReference type="Proteomes" id="UP001147653"/>
    </source>
</evidence>
<organism evidence="6 7">
    <name type="scientific">Solirubrobacter phytolaccae</name>
    <dbReference type="NCBI Taxonomy" id="1404360"/>
    <lineage>
        <taxon>Bacteria</taxon>
        <taxon>Bacillati</taxon>
        <taxon>Actinomycetota</taxon>
        <taxon>Thermoleophilia</taxon>
        <taxon>Solirubrobacterales</taxon>
        <taxon>Solirubrobacteraceae</taxon>
        <taxon>Solirubrobacter</taxon>
    </lineage>
</organism>
<dbReference type="GO" id="GO:0003677">
    <property type="term" value="F:DNA binding"/>
    <property type="evidence" value="ECO:0007669"/>
    <property type="project" value="UniProtKB-KW"/>
</dbReference>
<dbReference type="Gene3D" id="3.40.190.290">
    <property type="match status" value="1"/>
</dbReference>
<keyword evidence="4" id="KW-0804">Transcription</keyword>
<comment type="similarity">
    <text evidence="1">Belongs to the LysR transcriptional regulatory family.</text>
</comment>
<dbReference type="AlphaFoldDB" id="A0A9X3NC92"/>
<dbReference type="PANTHER" id="PTHR30346">
    <property type="entry name" value="TRANSCRIPTIONAL DUAL REGULATOR HCAR-RELATED"/>
    <property type="match status" value="1"/>
</dbReference>
<evidence type="ECO:0000256" key="2">
    <source>
        <dbReference type="ARBA" id="ARBA00023015"/>
    </source>
</evidence>
<dbReference type="Gene3D" id="1.10.10.10">
    <property type="entry name" value="Winged helix-like DNA-binding domain superfamily/Winged helix DNA-binding domain"/>
    <property type="match status" value="1"/>
</dbReference>
<keyword evidence="7" id="KW-1185">Reference proteome</keyword>
<reference evidence="6" key="1">
    <citation type="submission" date="2022-10" db="EMBL/GenBank/DDBJ databases">
        <title>The WGS of Solirubrobacter phytolaccae KCTC 29190.</title>
        <authorList>
            <person name="Jiang Z."/>
        </authorList>
    </citation>
    <scope>NUCLEOTIDE SEQUENCE</scope>
    <source>
        <strain evidence="6">KCTC 29190</strain>
    </source>
</reference>
<dbReference type="GO" id="GO:0003700">
    <property type="term" value="F:DNA-binding transcription factor activity"/>
    <property type="evidence" value="ECO:0007669"/>
    <property type="project" value="InterPro"/>
</dbReference>
<dbReference type="Proteomes" id="UP001147653">
    <property type="component" value="Unassembled WGS sequence"/>
</dbReference>